<proteinExistence type="predicted"/>
<dbReference type="NCBIfam" id="NF008087">
    <property type="entry name" value="PRK10826.1"/>
    <property type="match status" value="1"/>
</dbReference>
<sequence>MIRAAIFDMDGLLVDSEPHWRAMEREVFATVGLLLTDEECKQTTGLPILDVVNYWFARAPWTEQAANGRTNADLGEEITAGVHERIARLAEPMPGAIGALEFFYRQQIPTAIASASPMSLIEVVVDRLRIRDYLTLWHSATLEARNKPAPDVYLGTARKLGVAPADCVTFEDSGSGLLSAYSAGMRTVAVPAEFERTNPKFDIADIILPSLTAFSQRTLDEIMSKKEPS</sequence>
<dbReference type="InterPro" id="IPR023198">
    <property type="entry name" value="PGP-like_dom2"/>
</dbReference>
<dbReference type="InterPro" id="IPR023214">
    <property type="entry name" value="HAD_sf"/>
</dbReference>
<keyword evidence="2" id="KW-1185">Reference proteome</keyword>
<reference evidence="1 2" key="1">
    <citation type="submission" date="2020-02" db="EMBL/GenBank/DDBJ databases">
        <title>Draft genome sequence of two Spirosoma agri KCTC 52727 and Spirosoma terrae KCTC 52035.</title>
        <authorList>
            <person name="Rojas J."/>
            <person name="Ambika Manirajan B."/>
            <person name="Suarez C."/>
            <person name="Ratering S."/>
            <person name="Schnell S."/>
        </authorList>
    </citation>
    <scope>NUCLEOTIDE SEQUENCE [LARGE SCALE GENOMIC DNA]</scope>
    <source>
        <strain evidence="1 2">KCTC 52035</strain>
    </source>
</reference>
<dbReference type="PANTHER" id="PTHR18901">
    <property type="entry name" value="2-DEOXYGLUCOSE-6-PHOSPHATE PHOSPHATASE 2"/>
    <property type="match status" value="1"/>
</dbReference>
<dbReference type="RefSeq" id="WP_163954982.1">
    <property type="nucleotide sequence ID" value="NZ_JAAFZH010000021.1"/>
</dbReference>
<dbReference type="Gene3D" id="3.40.50.1000">
    <property type="entry name" value="HAD superfamily/HAD-like"/>
    <property type="match status" value="1"/>
</dbReference>
<accession>A0A6L9LE82</accession>
<dbReference type="SFLD" id="SFLDS00003">
    <property type="entry name" value="Haloacid_Dehalogenase"/>
    <property type="match status" value="1"/>
</dbReference>
<organism evidence="1 2">
    <name type="scientific">Spirosoma terrae</name>
    <dbReference type="NCBI Taxonomy" id="1968276"/>
    <lineage>
        <taxon>Bacteria</taxon>
        <taxon>Pseudomonadati</taxon>
        <taxon>Bacteroidota</taxon>
        <taxon>Cytophagia</taxon>
        <taxon>Cytophagales</taxon>
        <taxon>Cytophagaceae</taxon>
        <taxon>Spirosoma</taxon>
    </lineage>
</organism>
<dbReference type="InterPro" id="IPR041492">
    <property type="entry name" value="HAD_2"/>
</dbReference>
<protein>
    <submittedName>
        <fullName evidence="1">Hexitol phosphatase HxpB</fullName>
    </submittedName>
</protein>
<evidence type="ECO:0000313" key="2">
    <source>
        <dbReference type="Proteomes" id="UP000474175"/>
    </source>
</evidence>
<dbReference type="PANTHER" id="PTHR18901:SF38">
    <property type="entry name" value="PSEUDOURIDINE-5'-PHOSPHATASE"/>
    <property type="match status" value="1"/>
</dbReference>
<dbReference type="Pfam" id="PF13419">
    <property type="entry name" value="HAD_2"/>
    <property type="match status" value="1"/>
</dbReference>
<evidence type="ECO:0000313" key="1">
    <source>
        <dbReference type="EMBL" id="NDU98846.1"/>
    </source>
</evidence>
<gene>
    <name evidence="1" type="primary">hxpB</name>
    <name evidence="1" type="ORF">GK108_28460</name>
</gene>
<dbReference type="NCBIfam" id="TIGR01509">
    <property type="entry name" value="HAD-SF-IA-v3"/>
    <property type="match status" value="1"/>
</dbReference>
<dbReference type="InterPro" id="IPR036412">
    <property type="entry name" value="HAD-like_sf"/>
</dbReference>
<dbReference type="SUPFAM" id="SSF56784">
    <property type="entry name" value="HAD-like"/>
    <property type="match status" value="1"/>
</dbReference>
<dbReference type="SFLD" id="SFLDG01129">
    <property type="entry name" value="C1.5:_HAD__Beta-PGM__Phosphata"/>
    <property type="match status" value="1"/>
</dbReference>
<comment type="caution">
    <text evidence="1">The sequence shown here is derived from an EMBL/GenBank/DDBJ whole genome shotgun (WGS) entry which is preliminary data.</text>
</comment>
<dbReference type="AlphaFoldDB" id="A0A6L9LE82"/>
<dbReference type="Proteomes" id="UP000474175">
    <property type="component" value="Unassembled WGS sequence"/>
</dbReference>
<dbReference type="EMBL" id="JAAFZH010000021">
    <property type="protein sequence ID" value="NDU98846.1"/>
    <property type="molecule type" value="Genomic_DNA"/>
</dbReference>
<dbReference type="InterPro" id="IPR006439">
    <property type="entry name" value="HAD-SF_hydro_IA"/>
</dbReference>
<name>A0A6L9LE82_9BACT</name>
<dbReference type="Gene3D" id="1.10.150.240">
    <property type="entry name" value="Putative phosphatase, domain 2"/>
    <property type="match status" value="1"/>
</dbReference>